<accession>A0A220UAI0</accession>
<proteinExistence type="predicted"/>
<organism evidence="1 2">
    <name type="scientific">Brachybacterium avium</name>
    <dbReference type="NCBI Taxonomy" id="2017485"/>
    <lineage>
        <taxon>Bacteria</taxon>
        <taxon>Bacillati</taxon>
        <taxon>Actinomycetota</taxon>
        <taxon>Actinomycetes</taxon>
        <taxon>Micrococcales</taxon>
        <taxon>Dermabacteraceae</taxon>
        <taxon>Brachybacterium</taxon>
    </lineage>
</organism>
<keyword evidence="2" id="KW-1185">Reference proteome</keyword>
<dbReference type="AlphaFoldDB" id="A0A220UAI0"/>
<evidence type="ECO:0008006" key="3">
    <source>
        <dbReference type="Google" id="ProtNLM"/>
    </source>
</evidence>
<sequence>MIDIDIARRLREAGLPWTPADGDLFVIDNAQLRDEPFMLSSMVVETGTSRSGRVVFRFNGTTEWALDSVEQHEALWIPREDQLRDALGEAFLALRRLEDGSYSVSLRAPDGATQDVPAPHAEDALAGALLIHLSRQVARSH</sequence>
<protein>
    <recommendedName>
        <fullName evidence="3">Pilus assembly protein CpaE</fullName>
    </recommendedName>
</protein>
<reference evidence="2" key="1">
    <citation type="submission" date="2017-07" db="EMBL/GenBank/DDBJ databases">
        <title>Brachybacterium sp. VR2415.</title>
        <authorList>
            <person name="Tak E.J."/>
            <person name="Bae J.-W."/>
        </authorList>
    </citation>
    <scope>NUCLEOTIDE SEQUENCE [LARGE SCALE GENOMIC DNA]</scope>
    <source>
        <strain evidence="2">VR2415</strain>
    </source>
</reference>
<dbReference type="EMBL" id="CP022316">
    <property type="protein sequence ID" value="ASK65168.1"/>
    <property type="molecule type" value="Genomic_DNA"/>
</dbReference>
<name>A0A220UAI0_9MICO</name>
<dbReference type="OrthoDB" id="3295834at2"/>
<evidence type="ECO:0000313" key="1">
    <source>
        <dbReference type="EMBL" id="ASK65168.1"/>
    </source>
</evidence>
<dbReference type="KEGG" id="brv:CFK39_04245"/>
<dbReference type="RefSeq" id="WP_089064413.1">
    <property type="nucleotide sequence ID" value="NZ_CP022316.1"/>
</dbReference>
<dbReference type="Proteomes" id="UP000198398">
    <property type="component" value="Chromosome"/>
</dbReference>
<evidence type="ECO:0000313" key="2">
    <source>
        <dbReference type="Proteomes" id="UP000198398"/>
    </source>
</evidence>
<gene>
    <name evidence="1" type="ORF">CFK39_04245</name>
</gene>